<evidence type="ECO:0000313" key="2">
    <source>
        <dbReference type="Proteomes" id="UP000198226"/>
    </source>
</evidence>
<dbReference type="EMBL" id="LT607752">
    <property type="protein sequence ID" value="SCG49163.1"/>
    <property type="molecule type" value="Genomic_DNA"/>
</dbReference>
<name>A0A109IJW6_9ACTN</name>
<evidence type="ECO:0000313" key="1">
    <source>
        <dbReference type="EMBL" id="SCG49163.1"/>
    </source>
</evidence>
<reference evidence="2" key="1">
    <citation type="submission" date="2016-06" db="EMBL/GenBank/DDBJ databases">
        <authorList>
            <person name="Varghese N."/>
            <person name="Submissions Spin"/>
        </authorList>
    </citation>
    <scope>NUCLEOTIDE SEQUENCE [LARGE SCALE GENOMIC DNA]</scope>
    <source>
        <strain evidence="2">DSM 44983</strain>
    </source>
</reference>
<dbReference type="AlphaFoldDB" id="A0A109IJW6"/>
<gene>
    <name evidence="1" type="ORF">GA0070623_1669</name>
</gene>
<protein>
    <submittedName>
        <fullName evidence="1">Uncharacterized protein</fullName>
    </submittedName>
</protein>
<sequence length="145" mass="16201">MYALYAWGNFIGEVGLDRRPAWLDPTVLRGERQVVDESLMIGDTDTLLVDGAGTLFEIDDDDKNLVPGSALIGRDLSGVTWRVSRIRVATDGTREDALRIVAAIEEDGDFSEEHERHEYNSVPVGEVVTLWEDDHGQWTMALVEL</sequence>
<proteinExistence type="predicted"/>
<dbReference type="OrthoDB" id="3295246at2"/>
<organism evidence="1 2">
    <name type="scientific">Micromonospora rifamycinica</name>
    <dbReference type="NCBI Taxonomy" id="291594"/>
    <lineage>
        <taxon>Bacteria</taxon>
        <taxon>Bacillati</taxon>
        <taxon>Actinomycetota</taxon>
        <taxon>Actinomycetes</taxon>
        <taxon>Micromonosporales</taxon>
        <taxon>Micromonosporaceae</taxon>
        <taxon>Micromonospora</taxon>
    </lineage>
</organism>
<accession>A0A109IJW6</accession>
<dbReference type="RefSeq" id="WP_067308985.1">
    <property type="nucleotide sequence ID" value="NZ_LRMV01000071.1"/>
</dbReference>
<keyword evidence="2" id="KW-1185">Reference proteome</keyword>
<dbReference type="Proteomes" id="UP000198226">
    <property type="component" value="Chromosome I"/>
</dbReference>